<dbReference type="SUPFAM" id="SSF52058">
    <property type="entry name" value="L domain-like"/>
    <property type="match status" value="1"/>
</dbReference>
<dbReference type="InterPro" id="IPR053139">
    <property type="entry name" value="Surface_bspA-like"/>
</dbReference>
<dbReference type="SUPFAM" id="SSF69360">
    <property type="entry name" value="Cell wall binding repeat"/>
    <property type="match status" value="1"/>
</dbReference>
<dbReference type="InterPro" id="IPR007329">
    <property type="entry name" value="FMN-bd"/>
</dbReference>
<dbReference type="InterPro" id="IPR026906">
    <property type="entry name" value="LRR_5"/>
</dbReference>
<organism evidence="3 4">
    <name type="scientific">Johnsonella ignava ATCC 51276</name>
    <dbReference type="NCBI Taxonomy" id="679200"/>
    <lineage>
        <taxon>Bacteria</taxon>
        <taxon>Bacillati</taxon>
        <taxon>Bacillota</taxon>
        <taxon>Clostridia</taxon>
        <taxon>Lachnospirales</taxon>
        <taxon>Lachnospiraceae</taxon>
        <taxon>Johnsonella</taxon>
    </lineage>
</organism>
<evidence type="ECO:0000256" key="1">
    <source>
        <dbReference type="SAM" id="MobiDB-lite"/>
    </source>
</evidence>
<feature type="compositionally biased region" description="Low complexity" evidence="1">
    <location>
        <begin position="1311"/>
        <end position="1321"/>
    </location>
</feature>
<sequence>MKSSDDSFKKKFNWSALNRKDCRKLKKRRYKGLACFVLAFILAFGPVGSALAYEQSDERNLLNSQGDTADTKTISEGSIKTENIPTEAVEKESDFASLKENTEDESVSDNLADLTIKREDEINVNEWVAVDFSYAEIPVPGTEDDDGYPDVYYGITGLSDSGKEKIESNKNLILPDKDSNGKIPLWVNENAFKGLGIEELTVPGNYTHIQDSAFENNAIKTLTLEEGVIYANSYAFLNNQIEELNLPSTFKYAAKGAFKNNNIKSIEFPQSCESIGPEAFMNNQITNIIFGDNTKHIFERAFKGNQITELNIPLSLKNIEDGIKGIYDSAFDDNPGLENPEIPSEKKVILWTKNKDNPNNLVNRGNFIVDPSAENLEYTIKDFTVKDGILTGFSAAGSKKLDKLGKGTVLKLPAKDSDSKAITQIGEYAFQNDVPEVDKIVVPQGYTKICDMAFWEASVKEIELPDSLESIGEMAFYRQDGETVTGYVSSQEKLKSINNQSDYVKLEVRGGVPSKPEKPKDSEKWLKGDFTYDSISVNIDNANTDLYAVTGLSDSGKEKYKTNKMIELPESDAAGKKIEAVANRAFTGSFGIRGITGVSIPEGYVYIGSMSFAFNSIEGELKLPSTLKSIEMGAFFRNRIDSVEIPANITYIPISCFRGNRLAKLVFKGDIVSIDRFAFGENRLEEINIPDSLKEIGIQAFEKNHGKAGYGGKLVLRTVSGNNPQKLPNKENYIIDPKEQENPDDMDYTKWTVEDFEYTGQTVNGFSADGFKKIKKNKALVIPDFNSEGKQVLKIEQDAFRALNSNFDIESVKIPDTVVEIGDYAFQFNELTEVTLPRDLETLGMGVFMSNSTLSDIKFNNKLKYIDQACFFECPIKELELPGSVEVVRNAAFRKCFLTSLKFNGNNLKKVDSLSFADNELSTVVLPEGLEEIGSQAFGNNKFTELNIPDSLKVIKIQAFVGNPGIKEYGNAVVLHTKDGKNINKLADDISGTFVIDPEIAADENDIAQLKDIIEKLETVDKESLGKDFKKYFEENLDYGKKVLENKKSSVAAVQGAVTALKFAQGRVELSMQMAKKEALEKKSSGFDKALWEDVDIAYTYAKRYLMIVNITDEKVKQLAGNLELALSRLESDGIYGSEYYDGEAEVPKTHYIEPYTIKVRVWVKDGKLAYVMDNKTQSDDPDEDEKHNEGYLEMAKPVLLRYIGKDISEIKASKNSKELDIDTISGATVSSMVYYDAIKNAVNKINGQSPDNPKPDNPKPDNPKPDKPDNSKPDKPGDVKPDSPKPDKNGNPAPEEPNKPIVPDNDKGKNQGNNGNKNNAGGSGSGRSGSGGNGGGGRLSNVKTSPDNSQESIIIDIVATIEAGEWIYNNGWYYKKDGKIVKSAWIKSNSRWFVVDKNGKLVENKWVKVKDSWFYAEDGGYISENKWIFNKNNWFYAENGGYISENKWIDLGGKWYFAKGGGYIALSSWENIGGKFYHFNADGSLSVNTQVDGHSIGADGARTD</sequence>
<dbReference type="PANTHER" id="PTHR45661:SF3">
    <property type="entry name" value="IG-LIKE DOMAIN-CONTAINING PROTEIN"/>
    <property type="match status" value="1"/>
</dbReference>
<feature type="compositionally biased region" description="Basic and acidic residues" evidence="1">
    <location>
        <begin position="1254"/>
        <end position="1289"/>
    </location>
</feature>
<evidence type="ECO:0000313" key="3">
    <source>
        <dbReference type="EMBL" id="EHI55728.1"/>
    </source>
</evidence>
<dbReference type="Gene3D" id="2.20.120.10">
    <property type="entry name" value="Multimodular pneumococcal cell wall endolysin, domain 3"/>
    <property type="match status" value="1"/>
</dbReference>
<dbReference type="STRING" id="679200.HMPREF9333_01075"/>
<dbReference type="eggNOG" id="COG4886">
    <property type="taxonomic scope" value="Bacteria"/>
</dbReference>
<dbReference type="EMBL" id="ACZL01000017">
    <property type="protein sequence ID" value="EHI55728.1"/>
    <property type="molecule type" value="Genomic_DNA"/>
</dbReference>
<feature type="domain" description="FMN-binding" evidence="2">
    <location>
        <begin position="1157"/>
        <end position="1243"/>
    </location>
</feature>
<proteinExistence type="predicted"/>
<dbReference type="GO" id="GO:0016020">
    <property type="term" value="C:membrane"/>
    <property type="evidence" value="ECO:0007669"/>
    <property type="project" value="InterPro"/>
</dbReference>
<evidence type="ECO:0000259" key="2">
    <source>
        <dbReference type="Pfam" id="PF04205"/>
    </source>
</evidence>
<dbReference type="eggNOG" id="COG5009">
    <property type="taxonomic scope" value="Bacteria"/>
</dbReference>
<dbReference type="InterPro" id="IPR032675">
    <property type="entry name" value="LRR_dom_sf"/>
</dbReference>
<accession>G5GHN5</accession>
<dbReference type="OrthoDB" id="9775707at2"/>
<dbReference type="Proteomes" id="UP000003011">
    <property type="component" value="Unassembled WGS sequence"/>
</dbReference>
<gene>
    <name evidence="3" type="ORF">HMPREF9333_01075</name>
</gene>
<dbReference type="RefSeq" id="WP_005540478.1">
    <property type="nucleotide sequence ID" value="NZ_JH378831.1"/>
</dbReference>
<reference evidence="3 4" key="1">
    <citation type="submission" date="2011-08" db="EMBL/GenBank/DDBJ databases">
        <title>The Genome Sequence of Johnsonella ignava ATCC 51276.</title>
        <authorList>
            <consortium name="The Broad Institute Genome Sequencing Platform"/>
            <person name="Earl A."/>
            <person name="Ward D."/>
            <person name="Feldgarden M."/>
            <person name="Gevers D."/>
            <person name="Izard J."/>
            <person name="Blanton J.M."/>
            <person name="Baranova O.V."/>
            <person name="Dewhirst F.E."/>
            <person name="Young S.K."/>
            <person name="Zeng Q."/>
            <person name="Gargeya S."/>
            <person name="Fitzgerald M."/>
            <person name="Haas B."/>
            <person name="Abouelleil A."/>
            <person name="Alvarado L."/>
            <person name="Arachchi H.M."/>
            <person name="Berlin A."/>
            <person name="Brown A."/>
            <person name="Chapman S.B."/>
            <person name="Chen Z."/>
            <person name="Dunbar C."/>
            <person name="Freedman E."/>
            <person name="Gearin G."/>
            <person name="Gellesch M."/>
            <person name="Goldberg J."/>
            <person name="Griggs A."/>
            <person name="Gujja S."/>
            <person name="Heiman D."/>
            <person name="Howarth C."/>
            <person name="Larson L."/>
            <person name="Lui A."/>
            <person name="MacDonald P.J.P."/>
            <person name="Montmayeur A."/>
            <person name="Murphy C."/>
            <person name="Neiman D."/>
            <person name="Pearson M."/>
            <person name="Priest M."/>
            <person name="Roberts A."/>
            <person name="Saif S."/>
            <person name="Shea T."/>
            <person name="Shenoy N."/>
            <person name="Sisk P."/>
            <person name="Stolte C."/>
            <person name="Sykes S."/>
            <person name="Wortman J."/>
            <person name="Nusbaum C."/>
            <person name="Birren B."/>
        </authorList>
    </citation>
    <scope>NUCLEOTIDE SEQUENCE [LARGE SCALE GENOMIC DNA]</scope>
    <source>
        <strain evidence="3 4">ATCC 51276</strain>
    </source>
</reference>
<dbReference type="Gene3D" id="2.10.270.10">
    <property type="entry name" value="Cholin Binding"/>
    <property type="match status" value="1"/>
</dbReference>
<dbReference type="eggNOG" id="COG5263">
    <property type="taxonomic scope" value="Bacteria"/>
</dbReference>
<name>G5GHN5_9FIRM</name>
<evidence type="ECO:0000313" key="4">
    <source>
        <dbReference type="Proteomes" id="UP000003011"/>
    </source>
</evidence>
<protein>
    <recommendedName>
        <fullName evidence="2">FMN-binding domain-containing protein</fullName>
    </recommendedName>
</protein>
<dbReference type="HOGENOM" id="CLU_248462_0_0_9"/>
<dbReference type="Gene3D" id="3.80.10.10">
    <property type="entry name" value="Ribonuclease Inhibitor"/>
    <property type="match status" value="5"/>
</dbReference>
<feature type="compositionally biased region" description="Gly residues" evidence="1">
    <location>
        <begin position="1322"/>
        <end position="1339"/>
    </location>
</feature>
<feature type="region of interest" description="Disordered" evidence="1">
    <location>
        <begin position="1245"/>
        <end position="1349"/>
    </location>
</feature>
<dbReference type="Pfam" id="PF13306">
    <property type="entry name" value="LRR_5"/>
    <property type="match status" value="4"/>
</dbReference>
<comment type="caution">
    <text evidence="3">The sequence shown here is derived from an EMBL/GenBank/DDBJ whole genome shotgun (WGS) entry which is preliminary data.</text>
</comment>
<keyword evidence="4" id="KW-1185">Reference proteome</keyword>
<dbReference type="PANTHER" id="PTHR45661">
    <property type="entry name" value="SURFACE ANTIGEN"/>
    <property type="match status" value="1"/>
</dbReference>
<dbReference type="Gene3D" id="3.90.1010.20">
    <property type="match status" value="1"/>
</dbReference>
<dbReference type="Pfam" id="PF04205">
    <property type="entry name" value="FMN_bind"/>
    <property type="match status" value="1"/>
</dbReference>
<dbReference type="GO" id="GO:0010181">
    <property type="term" value="F:FMN binding"/>
    <property type="evidence" value="ECO:0007669"/>
    <property type="project" value="InterPro"/>
</dbReference>